<feature type="non-terminal residue" evidence="3">
    <location>
        <position position="1"/>
    </location>
</feature>
<evidence type="ECO:0000259" key="2">
    <source>
        <dbReference type="PROSITE" id="PS51212"/>
    </source>
</evidence>
<protein>
    <recommendedName>
        <fullName evidence="2">WSC domain-containing protein</fullName>
    </recommendedName>
</protein>
<dbReference type="PROSITE" id="PS51212">
    <property type="entry name" value="WSC"/>
    <property type="match status" value="1"/>
</dbReference>
<feature type="compositionally biased region" description="Low complexity" evidence="1">
    <location>
        <begin position="236"/>
        <end position="270"/>
    </location>
</feature>
<feature type="compositionally biased region" description="Polar residues" evidence="1">
    <location>
        <begin position="283"/>
        <end position="293"/>
    </location>
</feature>
<reference evidence="3 4" key="1">
    <citation type="submission" date="2017-06" db="EMBL/GenBank/DDBJ databases">
        <title>Cmopartive genomic analysis of Ambrosia Fusariam Clade fungi.</title>
        <authorList>
            <person name="Stajich J.E."/>
            <person name="Carrillo J."/>
            <person name="Kijimoto T."/>
            <person name="Eskalen A."/>
            <person name="O'Donnell K."/>
            <person name="Kasson M."/>
        </authorList>
    </citation>
    <scope>NUCLEOTIDE SEQUENCE [LARGE SCALE GENOMIC DNA]</scope>
    <source>
        <strain evidence="3 4">NRRL 20438</strain>
    </source>
</reference>
<accession>A0A428SZ79</accession>
<name>A0A428SZ79_9HYPO</name>
<feature type="compositionally biased region" description="Polar residues" evidence="1">
    <location>
        <begin position="309"/>
        <end position="332"/>
    </location>
</feature>
<feature type="compositionally biased region" description="Low complexity" evidence="1">
    <location>
        <begin position="190"/>
        <end position="229"/>
    </location>
</feature>
<sequence>GCAERGVVDGTSVGTTTSTSTAETTTELSTTSDETTSAEQSTTETTSAQSTETTTGLTTQTTTSTEPPTTTQSTTSTELPTTTQSTTSTEVPTTALPSTEPSTTIIESSTSLSSSEIWSNQSSDTTSQFSTTSIESTSIILDSSSILSTESLFTTTRETTLETTTSTILQSSSDEPSSTEALSSTNAELPTVISVESSTTESTPTTSVEPSPTTSVETPSIETSPTTSTQLLPVISTETSSTTGPEESTSEVIPPESSSLEPSIPTLEPSTSDSMFTVLPTLAPQSESTTSTEPIDASSVETPIPEPSVSDSVTTTAPLAPTVSTASGTSTEAARASNLPSIKGYEFIGCLGSRQGYPTFEELLTDPEMTTARCIELAVGRKFVGLYFRSCYVADELTNTGLVQNGQCDLPCPGDPGLFCGGNVSNRRRAVSPDRLLTLYGLTQALDSSSVEVIPSTSEPLIPSSLAPSISPTSSINIVPTLIPSSIEIPSEIPSSIPSSIPPEEESSANNLPIPFPTQGPSPPKGFTFNVTQTIDATFANTVTTVVYQTINPQDPEYLTVTEVVVTLGYYPCARCAVQPIPPVEMTTIVQPCNACGWQGANSVTLTIPKAACTPSTGDEGPSRPDGWRRPVPHKAVDGAHWGSEAKATEPASRPRPNHGIRPGNQYSPPAGHDNYPAEHVQPRPTRPHQAPRPPVQQLPVATYQAQPAMPKKPASDAPLPPAPAAEAEPASPKAPLPPVKAEPVSLGAPADSEPAQPGHHVWDGQDGSPHPLATNTQAAPVPGYAKPVGGSGDAYHTAENNPWGAPTEPIVVVAKGAVNGVNGFMMAVLAVLITFF</sequence>
<feature type="region of interest" description="Disordered" evidence="1">
    <location>
        <begin position="495"/>
        <end position="519"/>
    </location>
</feature>
<feature type="region of interest" description="Disordered" evidence="1">
    <location>
        <begin position="1"/>
        <end position="128"/>
    </location>
</feature>
<dbReference type="PANTHER" id="PTHR16021">
    <property type="entry name" value="MANSC DOMAIN CONTAINING PROTEIN 1"/>
    <property type="match status" value="1"/>
</dbReference>
<dbReference type="EMBL" id="NIZV01000305">
    <property type="protein sequence ID" value="RSL95103.1"/>
    <property type="molecule type" value="Genomic_DNA"/>
</dbReference>
<gene>
    <name evidence="3" type="ORF">CDV31_014023</name>
</gene>
<dbReference type="PANTHER" id="PTHR16021:SF13">
    <property type="entry name" value="ETS DOMAIN-CONTAINING PROTEIN-RELATED"/>
    <property type="match status" value="1"/>
</dbReference>
<feature type="compositionally biased region" description="Polar residues" evidence="1">
    <location>
        <begin position="174"/>
        <end position="188"/>
    </location>
</feature>
<evidence type="ECO:0000256" key="1">
    <source>
        <dbReference type="SAM" id="MobiDB-lite"/>
    </source>
</evidence>
<feature type="compositionally biased region" description="Low complexity" evidence="1">
    <location>
        <begin position="156"/>
        <end position="173"/>
    </location>
</feature>
<feature type="region of interest" description="Disordered" evidence="1">
    <location>
        <begin position="614"/>
        <end position="806"/>
    </location>
</feature>
<keyword evidence="4" id="KW-1185">Reference proteome</keyword>
<comment type="caution">
    <text evidence="3">The sequence shown here is derived from an EMBL/GenBank/DDBJ whole genome shotgun (WGS) entry which is preliminary data.</text>
</comment>
<organism evidence="3 4">
    <name type="scientific">Fusarium ambrosium</name>
    <dbReference type="NCBI Taxonomy" id="131363"/>
    <lineage>
        <taxon>Eukaryota</taxon>
        <taxon>Fungi</taxon>
        <taxon>Dikarya</taxon>
        <taxon>Ascomycota</taxon>
        <taxon>Pezizomycotina</taxon>
        <taxon>Sordariomycetes</taxon>
        <taxon>Hypocreomycetidae</taxon>
        <taxon>Hypocreales</taxon>
        <taxon>Nectriaceae</taxon>
        <taxon>Fusarium</taxon>
        <taxon>Fusarium solani species complex</taxon>
    </lineage>
</organism>
<dbReference type="InterPro" id="IPR052660">
    <property type="entry name" value="Erythrocyte_Invasion_ImmMod"/>
</dbReference>
<proteinExistence type="predicted"/>
<feature type="compositionally biased region" description="Low complexity" evidence="1">
    <location>
        <begin position="8"/>
        <end position="128"/>
    </location>
</feature>
<dbReference type="Proteomes" id="UP000288429">
    <property type="component" value="Unassembled WGS sequence"/>
</dbReference>
<evidence type="ECO:0000313" key="4">
    <source>
        <dbReference type="Proteomes" id="UP000288429"/>
    </source>
</evidence>
<feature type="domain" description="WSC" evidence="2">
    <location>
        <begin position="344"/>
        <end position="434"/>
    </location>
</feature>
<dbReference type="AlphaFoldDB" id="A0A428SZ79"/>
<dbReference type="Pfam" id="PF01822">
    <property type="entry name" value="WSC"/>
    <property type="match status" value="1"/>
</dbReference>
<dbReference type="InterPro" id="IPR002889">
    <property type="entry name" value="WSC_carb-bd"/>
</dbReference>
<feature type="region of interest" description="Disordered" evidence="1">
    <location>
        <begin position="156"/>
        <end position="335"/>
    </location>
</feature>
<evidence type="ECO:0000313" key="3">
    <source>
        <dbReference type="EMBL" id="RSL95103.1"/>
    </source>
</evidence>